<organism evidence="1 2">
    <name type="scientific">Thalassiosira oceanica</name>
    <name type="common">Marine diatom</name>
    <dbReference type="NCBI Taxonomy" id="159749"/>
    <lineage>
        <taxon>Eukaryota</taxon>
        <taxon>Sar</taxon>
        <taxon>Stramenopiles</taxon>
        <taxon>Ochrophyta</taxon>
        <taxon>Bacillariophyta</taxon>
        <taxon>Coscinodiscophyceae</taxon>
        <taxon>Thalassiosirophycidae</taxon>
        <taxon>Thalassiosirales</taxon>
        <taxon>Thalassiosiraceae</taxon>
        <taxon>Thalassiosira</taxon>
    </lineage>
</organism>
<evidence type="ECO:0000313" key="2">
    <source>
        <dbReference type="Proteomes" id="UP000266841"/>
    </source>
</evidence>
<gene>
    <name evidence="1" type="ORF">THAOC_21127</name>
</gene>
<accession>K0SCS7</accession>
<dbReference type="AlphaFoldDB" id="K0SCS7"/>
<dbReference type="Proteomes" id="UP000266841">
    <property type="component" value="Unassembled WGS sequence"/>
</dbReference>
<proteinExistence type="predicted"/>
<dbReference type="EMBL" id="AGNL01024368">
    <property type="protein sequence ID" value="EJK58721.1"/>
    <property type="molecule type" value="Genomic_DNA"/>
</dbReference>
<name>K0SCS7_THAOC</name>
<sequence>MACADLAHFHLFAFARDFSRLARDPFDESCLLPYASWLHYPNGLCRSRLYPVSSQVKLLSRCPRDLYLSPEERVTKRVQCIVVDAVIEDNRATGLTSVLRVRYFYDNVVLNGPVHTDDRVHFDCYRYFFHANRCGDVSTFCFCLPDRMCGNVTASLLVIVAHRSPLFMPNAYAVYLCPIVWLIRQGRILLTSAPLQSH</sequence>
<keyword evidence="2" id="KW-1185">Reference proteome</keyword>
<protein>
    <submittedName>
        <fullName evidence="1">Uncharacterized protein</fullName>
    </submittedName>
</protein>
<evidence type="ECO:0000313" key="1">
    <source>
        <dbReference type="EMBL" id="EJK58721.1"/>
    </source>
</evidence>
<reference evidence="1 2" key="1">
    <citation type="journal article" date="2012" name="Genome Biol.">
        <title>Genome and low-iron response of an oceanic diatom adapted to chronic iron limitation.</title>
        <authorList>
            <person name="Lommer M."/>
            <person name="Specht M."/>
            <person name="Roy A.S."/>
            <person name="Kraemer L."/>
            <person name="Andreson R."/>
            <person name="Gutowska M.A."/>
            <person name="Wolf J."/>
            <person name="Bergner S.V."/>
            <person name="Schilhabel M.B."/>
            <person name="Klostermeier U.C."/>
            <person name="Beiko R.G."/>
            <person name="Rosenstiel P."/>
            <person name="Hippler M."/>
            <person name="Laroche J."/>
        </authorList>
    </citation>
    <scope>NUCLEOTIDE SEQUENCE [LARGE SCALE GENOMIC DNA]</scope>
    <source>
        <strain evidence="1 2">CCMP1005</strain>
    </source>
</reference>
<comment type="caution">
    <text evidence="1">The sequence shown here is derived from an EMBL/GenBank/DDBJ whole genome shotgun (WGS) entry which is preliminary data.</text>
</comment>